<comment type="caution">
    <text evidence="8">The sequence shown here is derived from an EMBL/GenBank/DDBJ whole genome shotgun (WGS) entry which is preliminary data.</text>
</comment>
<dbReference type="InterPro" id="IPR026024">
    <property type="entry name" value="Chemotaxis_MeTrfase_CheR"/>
</dbReference>
<dbReference type="PRINTS" id="PR00996">
    <property type="entry name" value="CHERMTFRASE"/>
</dbReference>
<comment type="function">
    <text evidence="5">Methylation of the membrane-bound methyl-accepting chemotaxis proteins (MCP) to form gamma-glutamyl methyl ester residues in MCP.</text>
</comment>
<dbReference type="SMART" id="SM00138">
    <property type="entry name" value="MeTrc"/>
    <property type="match status" value="1"/>
</dbReference>
<gene>
    <name evidence="8" type="ORF">GJV26_20245</name>
</gene>
<feature type="binding site" evidence="6">
    <location>
        <position position="78"/>
    </location>
    <ligand>
        <name>S-adenosyl-L-methionine</name>
        <dbReference type="ChEBI" id="CHEBI:59789"/>
    </ligand>
</feature>
<dbReference type="AlphaFoldDB" id="A0A6I3XSM7"/>
<name>A0A6I3XSM7_9BURK</name>
<dbReference type="CDD" id="cd02440">
    <property type="entry name" value="AdoMet_MTases"/>
    <property type="match status" value="1"/>
</dbReference>
<organism evidence="8 9">
    <name type="scientific">Pseudoduganella dura</name>
    <dbReference type="NCBI Taxonomy" id="321982"/>
    <lineage>
        <taxon>Bacteria</taxon>
        <taxon>Pseudomonadati</taxon>
        <taxon>Pseudomonadota</taxon>
        <taxon>Betaproteobacteria</taxon>
        <taxon>Burkholderiales</taxon>
        <taxon>Oxalobacteraceae</taxon>
        <taxon>Telluria group</taxon>
        <taxon>Pseudoduganella</taxon>
    </lineage>
</organism>
<protein>
    <recommendedName>
        <fullName evidence="5">Chemotaxis protein methyltransferase</fullName>
        <ecNumber evidence="5">2.1.1.80</ecNumber>
    </recommendedName>
</protein>
<dbReference type="Proteomes" id="UP000431684">
    <property type="component" value="Unassembled WGS sequence"/>
</dbReference>
<dbReference type="PANTHER" id="PTHR24422:SF26">
    <property type="entry name" value="CHEMOTAXIS PROTEIN METHYLTRANSFERASE"/>
    <property type="match status" value="1"/>
</dbReference>
<evidence type="ECO:0000259" key="7">
    <source>
        <dbReference type="PROSITE" id="PS50123"/>
    </source>
</evidence>
<dbReference type="Gene3D" id="3.40.50.150">
    <property type="entry name" value="Vaccinia Virus protein VP39"/>
    <property type="match status" value="1"/>
</dbReference>
<dbReference type="RefSeq" id="WP_155710545.1">
    <property type="nucleotide sequence ID" value="NZ_BMWU01000019.1"/>
</dbReference>
<feature type="binding site" evidence="6">
    <location>
        <position position="76"/>
    </location>
    <ligand>
        <name>S-adenosyl-L-methionine</name>
        <dbReference type="ChEBI" id="CHEBI:59789"/>
    </ligand>
</feature>
<dbReference type="Pfam" id="PF01739">
    <property type="entry name" value="CheR"/>
    <property type="match status" value="1"/>
</dbReference>
<dbReference type="PANTHER" id="PTHR24422">
    <property type="entry name" value="CHEMOTAXIS PROTEIN METHYLTRANSFERASE"/>
    <property type="match status" value="1"/>
</dbReference>
<feature type="domain" description="CheR-type methyltransferase" evidence="7">
    <location>
        <begin position="1"/>
        <end position="272"/>
    </location>
</feature>
<evidence type="ECO:0000313" key="8">
    <source>
        <dbReference type="EMBL" id="MUI14775.1"/>
    </source>
</evidence>
<dbReference type="Gene3D" id="1.10.155.10">
    <property type="entry name" value="Chemotaxis receptor methyltransferase CheR, N-terminal domain"/>
    <property type="match status" value="1"/>
</dbReference>
<feature type="binding site" evidence="6">
    <location>
        <begin position="198"/>
        <end position="199"/>
    </location>
    <ligand>
        <name>S-adenosyl-L-methionine</name>
        <dbReference type="ChEBI" id="CHEBI:59789"/>
    </ligand>
</feature>
<dbReference type="GO" id="GO:0032259">
    <property type="term" value="P:methylation"/>
    <property type="evidence" value="ECO:0007669"/>
    <property type="project" value="UniProtKB-KW"/>
</dbReference>
<dbReference type="SUPFAM" id="SSF53335">
    <property type="entry name" value="S-adenosyl-L-methionine-dependent methyltransferases"/>
    <property type="match status" value="1"/>
</dbReference>
<proteinExistence type="predicted"/>
<dbReference type="SUPFAM" id="SSF47757">
    <property type="entry name" value="Chemotaxis receptor methyltransferase CheR, N-terminal domain"/>
    <property type="match status" value="1"/>
</dbReference>
<dbReference type="InterPro" id="IPR036804">
    <property type="entry name" value="CheR_N_sf"/>
</dbReference>
<keyword evidence="9" id="KW-1185">Reference proteome</keyword>
<keyword evidence="2 5" id="KW-0489">Methyltransferase</keyword>
<reference evidence="8 9" key="1">
    <citation type="submission" date="2019-11" db="EMBL/GenBank/DDBJ databases">
        <title>Draft Genome Sequences of Six Type Strains of the Genus Massilia.</title>
        <authorList>
            <person name="Miess H."/>
            <person name="Frediansyah A."/>
            <person name="Goeker M."/>
            <person name="Gross H."/>
        </authorList>
    </citation>
    <scope>NUCLEOTIDE SEQUENCE [LARGE SCALE GENOMIC DNA]</scope>
    <source>
        <strain evidence="8 9">DSM 17513</strain>
    </source>
</reference>
<evidence type="ECO:0000256" key="1">
    <source>
        <dbReference type="ARBA" id="ARBA00001541"/>
    </source>
</evidence>
<keyword evidence="3 5" id="KW-0808">Transferase</keyword>
<evidence type="ECO:0000256" key="4">
    <source>
        <dbReference type="ARBA" id="ARBA00022691"/>
    </source>
</evidence>
<feature type="binding site" evidence="6">
    <location>
        <begin position="216"/>
        <end position="217"/>
    </location>
    <ligand>
        <name>S-adenosyl-L-methionine</name>
        <dbReference type="ChEBI" id="CHEBI:59789"/>
    </ligand>
</feature>
<dbReference type="InterPro" id="IPR022642">
    <property type="entry name" value="CheR_C"/>
</dbReference>
<comment type="catalytic activity">
    <reaction evidence="1 5">
        <text>L-glutamyl-[protein] + S-adenosyl-L-methionine = [protein]-L-glutamate 5-O-methyl ester + S-adenosyl-L-homocysteine</text>
        <dbReference type="Rhea" id="RHEA:24452"/>
        <dbReference type="Rhea" id="RHEA-COMP:10208"/>
        <dbReference type="Rhea" id="RHEA-COMP:10311"/>
        <dbReference type="ChEBI" id="CHEBI:29973"/>
        <dbReference type="ChEBI" id="CHEBI:57856"/>
        <dbReference type="ChEBI" id="CHEBI:59789"/>
        <dbReference type="ChEBI" id="CHEBI:82795"/>
        <dbReference type="EC" id="2.1.1.80"/>
    </reaction>
</comment>
<dbReference type="OrthoDB" id="9816309at2"/>
<accession>A0A6I3XSM7</accession>
<dbReference type="EC" id="2.1.1.80" evidence="5"/>
<dbReference type="InterPro" id="IPR022641">
    <property type="entry name" value="CheR_N"/>
</dbReference>
<dbReference type="InterPro" id="IPR050903">
    <property type="entry name" value="Bact_Chemotaxis_MeTrfase"/>
</dbReference>
<sequence>MNAVAISEREFAHFQRFIHDIAGITMSDAKKALVSGRLAKRLHHFGLDSYEAYFELLAGGRHADETQVAVDLLTTNETYFFRESRHFDLLREAARAHGASGSGPFRVWSAACSSGEEPYSIAMVLADTLGNAPWEVMSSDISTRVLQRARIGHYPLERAVHVPEDYLKRFCLKGIREQEGTLLVDRAVRQRVQFRQVNLNTQLPSDLGMYDVIFLRNVMIYFNADTKREVVARVTSRLKPGGQFFIGHSESLHEISDAVKPVMPSVYRKAGKDH</sequence>
<feature type="binding site" evidence="6">
    <location>
        <position position="82"/>
    </location>
    <ligand>
        <name>S-adenosyl-L-methionine</name>
        <dbReference type="ChEBI" id="CHEBI:59789"/>
    </ligand>
</feature>
<dbReference type="Pfam" id="PF03705">
    <property type="entry name" value="CheR_N"/>
    <property type="match status" value="1"/>
</dbReference>
<evidence type="ECO:0000256" key="5">
    <source>
        <dbReference type="PIRNR" id="PIRNR000410"/>
    </source>
</evidence>
<dbReference type="PROSITE" id="PS50123">
    <property type="entry name" value="CHER"/>
    <property type="match status" value="1"/>
</dbReference>
<dbReference type="GO" id="GO:0008983">
    <property type="term" value="F:protein-glutamate O-methyltransferase activity"/>
    <property type="evidence" value="ECO:0007669"/>
    <property type="project" value="UniProtKB-EC"/>
</dbReference>
<evidence type="ECO:0000256" key="3">
    <source>
        <dbReference type="ARBA" id="ARBA00022679"/>
    </source>
</evidence>
<feature type="binding site" evidence="6">
    <location>
        <position position="117"/>
    </location>
    <ligand>
        <name>S-adenosyl-L-methionine</name>
        <dbReference type="ChEBI" id="CHEBI:59789"/>
    </ligand>
</feature>
<dbReference type="EMBL" id="WNWM01000002">
    <property type="protein sequence ID" value="MUI14775.1"/>
    <property type="molecule type" value="Genomic_DNA"/>
</dbReference>
<dbReference type="InterPro" id="IPR000780">
    <property type="entry name" value="CheR_MeTrfase"/>
</dbReference>
<feature type="binding site" evidence="6">
    <location>
        <position position="140"/>
    </location>
    <ligand>
        <name>S-adenosyl-L-methionine</name>
        <dbReference type="ChEBI" id="CHEBI:59789"/>
    </ligand>
</feature>
<dbReference type="InterPro" id="IPR029063">
    <property type="entry name" value="SAM-dependent_MTases_sf"/>
</dbReference>
<evidence type="ECO:0000256" key="6">
    <source>
        <dbReference type="PIRSR" id="PIRSR000410-1"/>
    </source>
</evidence>
<evidence type="ECO:0000313" key="9">
    <source>
        <dbReference type="Proteomes" id="UP000431684"/>
    </source>
</evidence>
<dbReference type="PIRSF" id="PIRSF000410">
    <property type="entry name" value="CheR"/>
    <property type="match status" value="1"/>
</dbReference>
<evidence type="ECO:0000256" key="2">
    <source>
        <dbReference type="ARBA" id="ARBA00022603"/>
    </source>
</evidence>
<keyword evidence="4 5" id="KW-0949">S-adenosyl-L-methionine</keyword>